<dbReference type="NCBIfam" id="TIGR00012">
    <property type="entry name" value="L29"/>
    <property type="match status" value="1"/>
</dbReference>
<evidence type="ECO:0000256" key="2">
    <source>
        <dbReference type="ARBA" id="ARBA00022980"/>
    </source>
</evidence>
<dbReference type="GO" id="GO:0003735">
    <property type="term" value="F:structural constituent of ribosome"/>
    <property type="evidence" value="ECO:0007669"/>
    <property type="project" value="InterPro"/>
</dbReference>
<dbReference type="InterPro" id="IPR036049">
    <property type="entry name" value="Ribosomal_uL29_sf"/>
</dbReference>
<evidence type="ECO:0000256" key="1">
    <source>
        <dbReference type="ARBA" id="ARBA00009254"/>
    </source>
</evidence>
<dbReference type="Pfam" id="PF00831">
    <property type="entry name" value="Ribosomal_L29"/>
    <property type="match status" value="1"/>
</dbReference>
<keyword evidence="3 5" id="KW-0687">Ribonucleoprotein</keyword>
<comment type="similarity">
    <text evidence="1 5">Belongs to the universal ribosomal protein uL29 family.</text>
</comment>
<dbReference type="HAMAP" id="MF_00374">
    <property type="entry name" value="Ribosomal_uL29"/>
    <property type="match status" value="1"/>
</dbReference>
<dbReference type="EMBL" id="MGFG01000010">
    <property type="protein sequence ID" value="OGM01278.1"/>
    <property type="molecule type" value="Genomic_DNA"/>
</dbReference>
<name>A0A1F7WGH0_9BACT</name>
<proteinExistence type="inferred from homology"/>
<accession>A0A1F7WGH0</accession>
<dbReference type="InterPro" id="IPR001854">
    <property type="entry name" value="Ribosomal_uL29"/>
</dbReference>
<evidence type="ECO:0000313" key="7">
    <source>
        <dbReference type="Proteomes" id="UP000176988"/>
    </source>
</evidence>
<dbReference type="CDD" id="cd00427">
    <property type="entry name" value="Ribosomal_L29_HIP"/>
    <property type="match status" value="1"/>
</dbReference>
<evidence type="ECO:0000256" key="4">
    <source>
        <dbReference type="ARBA" id="ARBA00035204"/>
    </source>
</evidence>
<dbReference type="SUPFAM" id="SSF46561">
    <property type="entry name" value="Ribosomal protein L29 (L29p)"/>
    <property type="match status" value="1"/>
</dbReference>
<dbReference type="GO" id="GO:0006412">
    <property type="term" value="P:translation"/>
    <property type="evidence" value="ECO:0007669"/>
    <property type="project" value="UniProtKB-UniRule"/>
</dbReference>
<comment type="caution">
    <text evidence="6">The sequence shown here is derived from an EMBL/GenBank/DDBJ whole genome shotgun (WGS) entry which is preliminary data.</text>
</comment>
<organism evidence="6 7">
    <name type="scientific">Candidatus Uhrbacteria bacterium RIFOXYC2_FULL_47_19</name>
    <dbReference type="NCBI Taxonomy" id="1802424"/>
    <lineage>
        <taxon>Bacteria</taxon>
        <taxon>Candidatus Uhriibacteriota</taxon>
    </lineage>
</organism>
<dbReference type="GO" id="GO:1990904">
    <property type="term" value="C:ribonucleoprotein complex"/>
    <property type="evidence" value="ECO:0007669"/>
    <property type="project" value="UniProtKB-KW"/>
</dbReference>
<sequence length="71" mass="8316">MKMKELKEKSDAELGRLLAELQSQLQDHRFAAVGRRLTRVRELRTIRKDIARILYVRHERTLSGNGETAVR</sequence>
<keyword evidence="2 5" id="KW-0689">Ribosomal protein</keyword>
<dbReference type="AlphaFoldDB" id="A0A1F7WGH0"/>
<dbReference type="GO" id="GO:0005840">
    <property type="term" value="C:ribosome"/>
    <property type="evidence" value="ECO:0007669"/>
    <property type="project" value="UniProtKB-KW"/>
</dbReference>
<reference evidence="6 7" key="1">
    <citation type="journal article" date="2016" name="Nat. Commun.">
        <title>Thousands of microbial genomes shed light on interconnected biogeochemical processes in an aquifer system.</title>
        <authorList>
            <person name="Anantharaman K."/>
            <person name="Brown C.T."/>
            <person name="Hug L.A."/>
            <person name="Sharon I."/>
            <person name="Castelle C.J."/>
            <person name="Probst A.J."/>
            <person name="Thomas B.C."/>
            <person name="Singh A."/>
            <person name="Wilkins M.J."/>
            <person name="Karaoz U."/>
            <person name="Brodie E.L."/>
            <person name="Williams K.H."/>
            <person name="Hubbard S.S."/>
            <person name="Banfield J.F."/>
        </authorList>
    </citation>
    <scope>NUCLEOTIDE SEQUENCE [LARGE SCALE GENOMIC DNA]</scope>
</reference>
<gene>
    <name evidence="5" type="primary">rpmC</name>
    <name evidence="6" type="ORF">A2480_02010</name>
</gene>
<dbReference type="STRING" id="1802424.A2480_02010"/>
<protein>
    <recommendedName>
        <fullName evidence="4 5">Large ribosomal subunit protein uL29</fullName>
    </recommendedName>
</protein>
<dbReference type="Gene3D" id="1.10.287.310">
    <property type="match status" value="1"/>
</dbReference>
<evidence type="ECO:0000256" key="3">
    <source>
        <dbReference type="ARBA" id="ARBA00023274"/>
    </source>
</evidence>
<dbReference type="Proteomes" id="UP000176988">
    <property type="component" value="Unassembled WGS sequence"/>
</dbReference>
<evidence type="ECO:0000256" key="5">
    <source>
        <dbReference type="HAMAP-Rule" id="MF_00374"/>
    </source>
</evidence>
<evidence type="ECO:0000313" key="6">
    <source>
        <dbReference type="EMBL" id="OGM01278.1"/>
    </source>
</evidence>